<gene>
    <name evidence="1" type="ORF">NDU88_007777</name>
</gene>
<organism evidence="1 2">
    <name type="scientific">Pleurodeles waltl</name>
    <name type="common">Iberian ribbed newt</name>
    <dbReference type="NCBI Taxonomy" id="8319"/>
    <lineage>
        <taxon>Eukaryota</taxon>
        <taxon>Metazoa</taxon>
        <taxon>Chordata</taxon>
        <taxon>Craniata</taxon>
        <taxon>Vertebrata</taxon>
        <taxon>Euteleostomi</taxon>
        <taxon>Amphibia</taxon>
        <taxon>Batrachia</taxon>
        <taxon>Caudata</taxon>
        <taxon>Salamandroidea</taxon>
        <taxon>Salamandridae</taxon>
        <taxon>Pleurodelinae</taxon>
        <taxon>Pleurodeles</taxon>
    </lineage>
</organism>
<keyword evidence="2" id="KW-1185">Reference proteome</keyword>
<proteinExistence type="predicted"/>
<sequence length="104" mass="11138">MAPPLVSAQRCSRLAEKCSLSPRSYRGNHHCHPQSVPVTSPGEEAAAIIALMTGVNPATSPILKSLEQIVFSASREKLPVIVRGSAKVYTFLKGAGKYFTMALL</sequence>
<comment type="caution">
    <text evidence="1">The sequence shown here is derived from an EMBL/GenBank/DDBJ whole genome shotgun (WGS) entry which is preliminary data.</text>
</comment>
<evidence type="ECO:0000313" key="2">
    <source>
        <dbReference type="Proteomes" id="UP001066276"/>
    </source>
</evidence>
<protein>
    <submittedName>
        <fullName evidence="1">Uncharacterized protein</fullName>
    </submittedName>
</protein>
<reference evidence="1" key="1">
    <citation type="journal article" date="2022" name="bioRxiv">
        <title>Sequencing and chromosome-scale assembly of the giantPleurodeles waltlgenome.</title>
        <authorList>
            <person name="Brown T."/>
            <person name="Elewa A."/>
            <person name="Iarovenko S."/>
            <person name="Subramanian E."/>
            <person name="Araus A.J."/>
            <person name="Petzold A."/>
            <person name="Susuki M."/>
            <person name="Suzuki K.-i.T."/>
            <person name="Hayashi T."/>
            <person name="Toyoda A."/>
            <person name="Oliveira C."/>
            <person name="Osipova E."/>
            <person name="Leigh N.D."/>
            <person name="Simon A."/>
            <person name="Yun M.H."/>
        </authorList>
    </citation>
    <scope>NUCLEOTIDE SEQUENCE</scope>
    <source>
        <strain evidence="1">20211129_DDA</strain>
        <tissue evidence="1">Liver</tissue>
    </source>
</reference>
<name>A0AAV7RR97_PLEWA</name>
<dbReference type="AlphaFoldDB" id="A0AAV7RR97"/>
<dbReference type="Proteomes" id="UP001066276">
    <property type="component" value="Chromosome 5"/>
</dbReference>
<evidence type="ECO:0000313" key="1">
    <source>
        <dbReference type="EMBL" id="KAJ1155041.1"/>
    </source>
</evidence>
<dbReference type="EMBL" id="JANPWB010000009">
    <property type="protein sequence ID" value="KAJ1155041.1"/>
    <property type="molecule type" value="Genomic_DNA"/>
</dbReference>
<accession>A0AAV7RR97</accession>